<reference evidence="2" key="1">
    <citation type="submission" date="2020-02" db="EMBL/GenBank/DDBJ databases">
        <authorList>
            <person name="Palmer J.M."/>
        </authorList>
    </citation>
    <scope>NUCLEOTIDE SEQUENCE</scope>
    <source>
        <strain evidence="2">EPUS1.4</strain>
        <tissue evidence="2">Thallus</tissue>
    </source>
</reference>
<keyword evidence="3" id="KW-1185">Reference proteome</keyword>
<name>A0A8H7E0J7_9EURO</name>
<feature type="region of interest" description="Disordered" evidence="1">
    <location>
        <begin position="67"/>
        <end position="90"/>
    </location>
</feature>
<dbReference type="Proteomes" id="UP000606974">
    <property type="component" value="Unassembled WGS sequence"/>
</dbReference>
<proteinExistence type="predicted"/>
<dbReference type="AlphaFoldDB" id="A0A8H7E0J7"/>
<organism evidence="2 3">
    <name type="scientific">Endocarpon pusillum</name>
    <dbReference type="NCBI Taxonomy" id="364733"/>
    <lineage>
        <taxon>Eukaryota</taxon>
        <taxon>Fungi</taxon>
        <taxon>Dikarya</taxon>
        <taxon>Ascomycota</taxon>
        <taxon>Pezizomycotina</taxon>
        <taxon>Eurotiomycetes</taxon>
        <taxon>Chaetothyriomycetidae</taxon>
        <taxon>Verrucariales</taxon>
        <taxon>Verrucariaceae</taxon>
        <taxon>Endocarpon</taxon>
    </lineage>
</organism>
<comment type="caution">
    <text evidence="2">The sequence shown here is derived from an EMBL/GenBank/DDBJ whole genome shotgun (WGS) entry which is preliminary data.</text>
</comment>
<evidence type="ECO:0000256" key="1">
    <source>
        <dbReference type="SAM" id="MobiDB-lite"/>
    </source>
</evidence>
<protein>
    <submittedName>
        <fullName evidence="2">Uncharacterized protein</fullName>
    </submittedName>
</protein>
<gene>
    <name evidence="2" type="ORF">GJ744_002219</name>
</gene>
<dbReference type="EMBL" id="JAACFV010000138">
    <property type="protein sequence ID" value="KAF7504415.1"/>
    <property type="molecule type" value="Genomic_DNA"/>
</dbReference>
<evidence type="ECO:0000313" key="3">
    <source>
        <dbReference type="Proteomes" id="UP000606974"/>
    </source>
</evidence>
<accession>A0A8H7E0J7</accession>
<evidence type="ECO:0000313" key="2">
    <source>
        <dbReference type="EMBL" id="KAF7504415.1"/>
    </source>
</evidence>
<sequence>MLGAEEGHAIRAANLCSGLAGLKAGGWDLGVGIEEGLMEAVEGRWTPDLWNLSMHVPVAGLAAGERFGKGERGGDEAPEAEESEAGIILY</sequence>